<dbReference type="RefSeq" id="WP_198125376.1">
    <property type="nucleotide sequence ID" value="NZ_JAECZC010000026.1"/>
</dbReference>
<organism evidence="2 3">
    <name type="scientific">Amazonocrinis nigriterrae CENA67</name>
    <dbReference type="NCBI Taxonomy" id="2794033"/>
    <lineage>
        <taxon>Bacteria</taxon>
        <taxon>Bacillati</taxon>
        <taxon>Cyanobacteriota</taxon>
        <taxon>Cyanophyceae</taxon>
        <taxon>Nostocales</taxon>
        <taxon>Nostocaceae</taxon>
        <taxon>Amazonocrinis</taxon>
        <taxon>Amazonocrinis nigriterrae</taxon>
    </lineage>
</organism>
<proteinExistence type="predicted"/>
<keyword evidence="3" id="KW-1185">Reference proteome</keyword>
<name>A0A8J7HQB5_9NOST</name>
<sequence length="66" mass="7181">MSNQNENLEPKENSEQIEINENGELVINEPQLEQALQELSPEELEEIAGGLRANASNGACGNNVNC</sequence>
<dbReference type="AlphaFoldDB" id="A0A8J7HQB5"/>
<evidence type="ECO:0000256" key="1">
    <source>
        <dbReference type="SAM" id="MobiDB-lite"/>
    </source>
</evidence>
<feature type="region of interest" description="Disordered" evidence="1">
    <location>
        <begin position="1"/>
        <end position="24"/>
    </location>
</feature>
<dbReference type="Proteomes" id="UP000632766">
    <property type="component" value="Unassembled WGS sequence"/>
</dbReference>
<gene>
    <name evidence="2" type="ORF">I8748_15100</name>
</gene>
<reference evidence="2 3" key="1">
    <citation type="journal article" date="2021" name="Int. J. Syst. Evol. Microbiol.">
        <title>Amazonocrinis nigriterrae gen. nov., sp. nov., Atlanticothrix silvestris gen. nov., sp. nov. and Dendronalium phyllosphericum gen. nov., sp. nov., nostocacean cyanobacteria from Brazilian environments.</title>
        <authorList>
            <person name="Alvarenga D.O."/>
            <person name="Andreote A.P.D."/>
            <person name="Branco L.H.Z."/>
            <person name="Delbaje E."/>
            <person name="Cruz R.B."/>
            <person name="Varani A.M."/>
            <person name="Fiore M.F."/>
        </authorList>
    </citation>
    <scope>NUCLEOTIDE SEQUENCE [LARGE SCALE GENOMIC DNA]</scope>
    <source>
        <strain evidence="2 3">CENA67</strain>
    </source>
</reference>
<accession>A0A8J7HQB5</accession>
<evidence type="ECO:0000313" key="2">
    <source>
        <dbReference type="EMBL" id="MBH8563497.1"/>
    </source>
</evidence>
<protein>
    <submittedName>
        <fullName evidence="2">Type A2 lantipeptide</fullName>
    </submittedName>
</protein>
<comment type="caution">
    <text evidence="2">The sequence shown here is derived from an EMBL/GenBank/DDBJ whole genome shotgun (WGS) entry which is preliminary data.</text>
</comment>
<dbReference type="EMBL" id="JAECZC010000026">
    <property type="protein sequence ID" value="MBH8563497.1"/>
    <property type="molecule type" value="Genomic_DNA"/>
</dbReference>
<evidence type="ECO:0000313" key="3">
    <source>
        <dbReference type="Proteomes" id="UP000632766"/>
    </source>
</evidence>